<proteinExistence type="predicted"/>
<reference evidence="1" key="2">
    <citation type="journal article" date="2015" name="Fish Shellfish Immunol.">
        <title>Early steps in the European eel (Anguilla anguilla)-Vibrio vulnificus interaction in the gills: Role of the RtxA13 toxin.</title>
        <authorList>
            <person name="Callol A."/>
            <person name="Pajuelo D."/>
            <person name="Ebbesson L."/>
            <person name="Teles M."/>
            <person name="MacKenzie S."/>
            <person name="Amaro C."/>
        </authorList>
    </citation>
    <scope>NUCLEOTIDE SEQUENCE</scope>
</reference>
<dbReference type="EMBL" id="GBXM01005455">
    <property type="protein sequence ID" value="JAI03123.1"/>
    <property type="molecule type" value="Transcribed_RNA"/>
</dbReference>
<evidence type="ECO:0000313" key="1">
    <source>
        <dbReference type="EMBL" id="JAI03123.1"/>
    </source>
</evidence>
<dbReference type="AlphaFoldDB" id="A0A0E9XK59"/>
<organism evidence="1">
    <name type="scientific">Anguilla anguilla</name>
    <name type="common">European freshwater eel</name>
    <name type="synonym">Muraena anguilla</name>
    <dbReference type="NCBI Taxonomy" id="7936"/>
    <lineage>
        <taxon>Eukaryota</taxon>
        <taxon>Metazoa</taxon>
        <taxon>Chordata</taxon>
        <taxon>Craniata</taxon>
        <taxon>Vertebrata</taxon>
        <taxon>Euteleostomi</taxon>
        <taxon>Actinopterygii</taxon>
        <taxon>Neopterygii</taxon>
        <taxon>Teleostei</taxon>
        <taxon>Anguilliformes</taxon>
        <taxon>Anguillidae</taxon>
        <taxon>Anguilla</taxon>
    </lineage>
</organism>
<reference evidence="1" key="1">
    <citation type="submission" date="2014-11" db="EMBL/GenBank/DDBJ databases">
        <authorList>
            <person name="Amaro Gonzalez C."/>
        </authorList>
    </citation>
    <scope>NUCLEOTIDE SEQUENCE</scope>
</reference>
<accession>A0A0E9XK59</accession>
<name>A0A0E9XK59_ANGAN</name>
<sequence length="27" mass="3363">MLLQCYAVQLWLGLNPWWVFKNNLRKK</sequence>
<protein>
    <submittedName>
        <fullName evidence="1">Uncharacterized protein</fullName>
    </submittedName>
</protein>